<dbReference type="InterPro" id="IPR020591">
    <property type="entry name" value="Chromosome_initiator_DnaA-like"/>
</dbReference>
<dbReference type="Proteomes" id="UP001484239">
    <property type="component" value="Unassembled WGS sequence"/>
</dbReference>
<gene>
    <name evidence="5" type="ORF">WI372_13950</name>
</gene>
<dbReference type="EMBL" id="JBBHLI010000009">
    <property type="protein sequence ID" value="MEK9502091.1"/>
    <property type="molecule type" value="Genomic_DNA"/>
</dbReference>
<keyword evidence="1" id="KW-0235">DNA replication</keyword>
<keyword evidence="1" id="KW-0238">DNA-binding</keyword>
<evidence type="ECO:0000313" key="6">
    <source>
        <dbReference type="Proteomes" id="UP001484239"/>
    </source>
</evidence>
<evidence type="ECO:0000313" key="5">
    <source>
        <dbReference type="EMBL" id="MEK9502091.1"/>
    </source>
</evidence>
<dbReference type="PRINTS" id="PR00051">
    <property type="entry name" value="DNAA"/>
</dbReference>
<accession>A0ABU9EBH9</accession>
<feature type="region of interest" description="Disordered" evidence="3">
    <location>
        <begin position="577"/>
        <end position="597"/>
    </location>
</feature>
<evidence type="ECO:0000256" key="2">
    <source>
        <dbReference type="RuleBase" id="RU004227"/>
    </source>
</evidence>
<reference evidence="5 6" key="1">
    <citation type="submission" date="2024-02" db="EMBL/GenBank/DDBJ databases">
        <title>A novel Gemmatimonadota bacterium.</title>
        <authorList>
            <person name="Du Z.-J."/>
            <person name="Ye Y.-Q."/>
        </authorList>
    </citation>
    <scope>NUCLEOTIDE SEQUENCE [LARGE SCALE GENOMIC DNA]</scope>
    <source>
        <strain evidence="5 6">DH-20</strain>
    </source>
</reference>
<dbReference type="SMART" id="SM00382">
    <property type="entry name" value="AAA"/>
    <property type="match status" value="1"/>
</dbReference>
<dbReference type="Gene3D" id="1.10.8.60">
    <property type="match status" value="1"/>
</dbReference>
<dbReference type="Gene3D" id="3.40.50.300">
    <property type="entry name" value="P-loop containing nucleotide triphosphate hydrolases"/>
    <property type="match status" value="2"/>
</dbReference>
<evidence type="ECO:0000256" key="1">
    <source>
        <dbReference type="RuleBase" id="RU000577"/>
    </source>
</evidence>
<comment type="function">
    <text evidence="1">Plays an essential role in the initiation and regulation of chromosomal replication. ATP-DnaA binds to the origin of replication (oriC) to initiate formation of the DNA replication initiation complex once per cell cycle. Binds the DnaA box (a 9 base pair repeat at the origin) and separates the double-stranded (ds)DNA. Forms a right-handed helical filament on oriC DNA; dsDNA binds to the exterior of the filament while single-stranded (ss)DNA is stabiized in the filament's interior. The ATP-DnaA-oriC complex binds and stabilizes one strand of the AT-rich DNA unwinding element (DUE), permitting loading of DNA polymerase. After initiation quickly degrades to an ADP-DnaA complex that is not apt for DNA replication. Binds acidic phospholipids.</text>
</comment>
<evidence type="ECO:0000256" key="3">
    <source>
        <dbReference type="SAM" id="MobiDB-lite"/>
    </source>
</evidence>
<dbReference type="Pfam" id="PF00308">
    <property type="entry name" value="Bac_DnaA"/>
    <property type="match status" value="2"/>
</dbReference>
<name>A0ABU9EBH9_9BACT</name>
<dbReference type="PANTHER" id="PTHR30050:SF2">
    <property type="entry name" value="CHROMOSOMAL REPLICATION INITIATOR PROTEIN DNAA"/>
    <property type="match status" value="1"/>
</dbReference>
<dbReference type="PANTHER" id="PTHR30050">
    <property type="entry name" value="CHROMOSOMAL REPLICATION INITIATOR PROTEIN DNAA"/>
    <property type="match status" value="1"/>
</dbReference>
<dbReference type="InterPro" id="IPR003593">
    <property type="entry name" value="AAA+_ATPase"/>
</dbReference>
<feature type="region of interest" description="Disordered" evidence="3">
    <location>
        <begin position="625"/>
        <end position="657"/>
    </location>
</feature>
<protein>
    <recommendedName>
        <fullName evidence="1">Chromosomal replication initiator protein DnaA</fullName>
    </recommendedName>
</protein>
<dbReference type="InterPro" id="IPR013317">
    <property type="entry name" value="DnaA_dom"/>
</dbReference>
<keyword evidence="6" id="KW-1185">Reference proteome</keyword>
<dbReference type="RefSeq" id="WP_405276743.1">
    <property type="nucleotide sequence ID" value="NZ_CP144380.1"/>
</dbReference>
<organism evidence="5 6">
    <name type="scientific">Gaopeijia maritima</name>
    <dbReference type="NCBI Taxonomy" id="3119007"/>
    <lineage>
        <taxon>Bacteria</taxon>
        <taxon>Pseudomonadati</taxon>
        <taxon>Gemmatimonadota</taxon>
        <taxon>Longimicrobiia</taxon>
        <taxon>Gaopeijiales</taxon>
        <taxon>Gaopeijiaceae</taxon>
        <taxon>Gaopeijia</taxon>
    </lineage>
</organism>
<keyword evidence="1" id="KW-0067">ATP-binding</keyword>
<dbReference type="SUPFAM" id="SSF52540">
    <property type="entry name" value="P-loop containing nucleoside triphosphate hydrolases"/>
    <property type="match status" value="2"/>
</dbReference>
<sequence length="679" mass="74923">MKDLDPKLTFETFVVGPANRLASAAARRAAESPGQSYNPLFVYAASGLGKSHLLMAVAHQALRDDRPLEVRYQTLEEYLASLAAALEEGTRDELRDRYRDLDILLLDDVQFLAGQAEAQEMLLGTLDAMTASGRQVILASDRPPKDINGLDARLVSRFSGGLMVDIAPPEFETRAAILRRKAEERGQSLAEGVAEAIARYPIRNVRELGGALNRILAVQELEERMVTAGDVPAFMGDAEAAQAAADTVEGAAAEFHDFLDELSGAVADAVVHQEVPWRKAYREAAEAAEREGFMAKRLRTALDARVEPSSWQGRVEGFRRDINRLREIDDELTRLRNPWPEAASSVVKDPDRVEEAEALLASVRERVRPFREVSPGPSLRELEEQLPPLPLRAAAQLVSLDKPQYNPLFLWDSEGSAARGLMASAARGFRSAFPAGRMAVTSVEDFAQDFIRALSEGVAGAWRERWWTVDLLLVYGVEKLSDTERAQDEFFHLFEALKRRGARLLLAADRPPSRVEGIDERLRSRFEGGLVVEVNGSDLGPDAREWTLVDPLPAPEDDPFWEGLSFDIGDDFPTAGAGSTMPPPVVPGQQGTSEGEERVDVPVIPPLEELDLGDGRGGLFFEASEPVPQRGVSPEDFLPDPVGGDWHEAPASNRNWRPSPERVVWRWPNPDERLVEDLA</sequence>
<comment type="caution">
    <text evidence="5">The sequence shown here is derived from an EMBL/GenBank/DDBJ whole genome shotgun (WGS) entry which is preliminary data.</text>
</comment>
<dbReference type="InterPro" id="IPR027417">
    <property type="entry name" value="P-loop_NTPase"/>
</dbReference>
<feature type="domain" description="AAA+ ATPase" evidence="4">
    <location>
        <begin position="36"/>
        <end position="168"/>
    </location>
</feature>
<keyword evidence="1" id="KW-0547">Nucleotide-binding</keyword>
<comment type="similarity">
    <text evidence="2">Belongs to the DnaA family.</text>
</comment>
<evidence type="ECO:0000259" key="4">
    <source>
        <dbReference type="SMART" id="SM00382"/>
    </source>
</evidence>
<proteinExistence type="inferred from homology"/>